<dbReference type="AlphaFoldDB" id="A0A1A0HBD3"/>
<feature type="transmembrane region" description="Helical" evidence="1">
    <location>
        <begin position="16"/>
        <end position="34"/>
    </location>
</feature>
<dbReference type="GeneID" id="30027767"/>
<accession>A0A1A0HBD3</accession>
<keyword evidence="3" id="KW-1185">Reference proteome</keyword>
<evidence type="ECO:0000313" key="2">
    <source>
        <dbReference type="EMBL" id="OBA21444.1"/>
    </source>
</evidence>
<dbReference type="Proteomes" id="UP000092555">
    <property type="component" value="Unassembled WGS sequence"/>
</dbReference>
<reference evidence="2 3" key="1">
    <citation type="submission" date="2016-05" db="EMBL/GenBank/DDBJ databases">
        <title>Comparative genomics of biotechnologically important yeasts.</title>
        <authorList>
            <consortium name="DOE Joint Genome Institute"/>
            <person name="Riley R."/>
            <person name="Haridas S."/>
            <person name="Wolfe K.H."/>
            <person name="Lopes M.R."/>
            <person name="Hittinger C.T."/>
            <person name="Goker M."/>
            <person name="Salamov A."/>
            <person name="Wisecaver J."/>
            <person name="Long T.M."/>
            <person name="Aerts A.L."/>
            <person name="Barry K."/>
            <person name="Choi C."/>
            <person name="Clum A."/>
            <person name="Coughlan A.Y."/>
            <person name="Deshpande S."/>
            <person name="Douglass A.P."/>
            <person name="Hanson S.J."/>
            <person name="Klenk H.-P."/>
            <person name="LaButti K."/>
            <person name="Lapidus A."/>
            <person name="Lindquist E."/>
            <person name="Lipzen A."/>
            <person name="Meier-kolthoff J.P."/>
            <person name="Ohm R.A."/>
            <person name="Otillar R.P."/>
            <person name="Pangilinan J."/>
            <person name="Peng Y."/>
            <person name="Rokas A."/>
            <person name="Rosa C.A."/>
            <person name="Scheuner C."/>
            <person name="Sibirny A.A."/>
            <person name="Slot J.C."/>
            <person name="Stielow J.B."/>
            <person name="Sun H."/>
            <person name="Kurtzman C.P."/>
            <person name="Blackwell M."/>
            <person name="Grigoriev I.V."/>
            <person name="Jeffries T.W."/>
        </authorList>
    </citation>
    <scope>NUCLEOTIDE SEQUENCE [LARGE SCALE GENOMIC DNA]</scope>
    <source>
        <strain evidence="2 3">NRRL YB-4993</strain>
    </source>
</reference>
<keyword evidence="1" id="KW-0812">Transmembrane</keyword>
<dbReference type="EMBL" id="LXTC01000003">
    <property type="protein sequence ID" value="OBA21444.1"/>
    <property type="molecule type" value="Genomic_DNA"/>
</dbReference>
<protein>
    <submittedName>
        <fullName evidence="2">Uncharacterized protein</fullName>
    </submittedName>
</protein>
<evidence type="ECO:0000256" key="1">
    <source>
        <dbReference type="SAM" id="Phobius"/>
    </source>
</evidence>
<gene>
    <name evidence="2" type="ORF">METBIDRAFT_184571</name>
</gene>
<dbReference type="RefSeq" id="XP_018711954.1">
    <property type="nucleotide sequence ID" value="XM_018854791.1"/>
</dbReference>
<keyword evidence="1" id="KW-0472">Membrane</keyword>
<organism evidence="2 3">
    <name type="scientific">Metschnikowia bicuspidata var. bicuspidata NRRL YB-4993</name>
    <dbReference type="NCBI Taxonomy" id="869754"/>
    <lineage>
        <taxon>Eukaryota</taxon>
        <taxon>Fungi</taxon>
        <taxon>Dikarya</taxon>
        <taxon>Ascomycota</taxon>
        <taxon>Saccharomycotina</taxon>
        <taxon>Pichiomycetes</taxon>
        <taxon>Metschnikowiaceae</taxon>
        <taxon>Metschnikowia</taxon>
    </lineage>
</organism>
<evidence type="ECO:0000313" key="3">
    <source>
        <dbReference type="Proteomes" id="UP000092555"/>
    </source>
</evidence>
<proteinExistence type="predicted"/>
<name>A0A1A0HBD3_9ASCO</name>
<keyword evidence="1" id="KW-1133">Transmembrane helix</keyword>
<sequence>MLCVFCCPVYSDALCFLASCIFCCFGFLVSCGILRSILYSCYVSCAPVTLLRSAFSPSLLLIYFSCLTRCSASTLPVTSQSSNHLRMILYPSSLNLLNISK</sequence>
<comment type="caution">
    <text evidence="2">The sequence shown here is derived from an EMBL/GenBank/DDBJ whole genome shotgun (WGS) entry which is preliminary data.</text>
</comment>